<reference evidence="5 6" key="1">
    <citation type="journal article" date="2016" name="Genome Announc.">
        <title>Draft Genome Sequence of 'Halomonas chromatireducens' Strain AGD 8-3, a Haloalkaliphilic Chromate- and Selenite-Reducing Gammaproteobacterium.</title>
        <authorList>
            <person name="Sharko F.S."/>
            <person name="Shapovalova A.A."/>
            <person name="Tsygankova S.V."/>
            <person name="Komova A.V."/>
            <person name="Boulygina E.S."/>
            <person name="Teslyuk A.B."/>
            <person name="Gotovtsev P.M."/>
            <person name="Namsaraev Z.B."/>
            <person name="Khijniak T.V."/>
            <person name="Nedoluzhko A.V."/>
            <person name="Vasilov R.G."/>
        </authorList>
    </citation>
    <scope>NUCLEOTIDE SEQUENCE [LARGE SCALE GENOMIC DNA]</scope>
    <source>
        <strain evidence="5 6">AGD 8-3</strain>
    </source>
</reference>
<dbReference type="InterPro" id="IPR027417">
    <property type="entry name" value="P-loop_NTPase"/>
</dbReference>
<protein>
    <submittedName>
        <fullName evidence="5">Putative ABC transporter ATP-binding protein</fullName>
    </submittedName>
</protein>
<dbReference type="EMBL" id="CP014226">
    <property type="protein sequence ID" value="AMD00199.1"/>
    <property type="molecule type" value="Genomic_DNA"/>
</dbReference>
<evidence type="ECO:0000256" key="3">
    <source>
        <dbReference type="ARBA" id="ARBA00022840"/>
    </source>
</evidence>
<evidence type="ECO:0000256" key="2">
    <source>
        <dbReference type="ARBA" id="ARBA00022741"/>
    </source>
</evidence>
<evidence type="ECO:0000313" key="6">
    <source>
        <dbReference type="Proteomes" id="UP000063387"/>
    </source>
</evidence>
<keyword evidence="2" id="KW-0547">Nucleotide-binding</keyword>
<evidence type="ECO:0000313" key="5">
    <source>
        <dbReference type="EMBL" id="AMD00199.1"/>
    </source>
</evidence>
<dbReference type="STRING" id="507626.LOKO_01126"/>
<accession>A0A109ULA1</accession>
<dbReference type="GO" id="GO:0016887">
    <property type="term" value="F:ATP hydrolysis activity"/>
    <property type="evidence" value="ECO:0007669"/>
    <property type="project" value="InterPro"/>
</dbReference>
<dbReference type="AlphaFoldDB" id="A0A109ULA1"/>
<proteinExistence type="predicted"/>
<dbReference type="PANTHER" id="PTHR43023:SF3">
    <property type="entry name" value="PROTEIN TRIGALACTOSYLDIACYLGLYCEROL 3, CHLOROPLASTIC"/>
    <property type="match status" value="1"/>
</dbReference>
<dbReference type="InterPro" id="IPR003439">
    <property type="entry name" value="ABC_transporter-like_ATP-bd"/>
</dbReference>
<dbReference type="PATRIC" id="fig|507626.3.peg.1114"/>
<dbReference type="Pfam" id="PF00005">
    <property type="entry name" value="ABC_tran"/>
    <property type="match status" value="1"/>
</dbReference>
<name>A0A109ULA1_9GAMM</name>
<sequence length="263" mass="28341">MSPPVATVVEVRGLINRFGAHVVHEDLDLDIRRGEILGIVGGSGTGKSVLLRSIIGLKQPDGGSIQVFGQDLQRLPASQRSRLERRFGVMFQRGALFTSLNLQENVALPLIEHAGLSRADAEHLARVKLALAGLPPEAALLAPDALSGGMTKRAALARALALDPEVLFLDEPTAGLDPIGAAAFDQLLMTLRDALGFSVFLVTHDLDTLYTACDRVAVISRKRVLVADDLATVEATDDDWIRDYFHGPRGRAASQAAQRLEER</sequence>
<evidence type="ECO:0000259" key="4">
    <source>
        <dbReference type="PROSITE" id="PS50893"/>
    </source>
</evidence>
<dbReference type="PANTHER" id="PTHR43023">
    <property type="entry name" value="PROTEIN TRIGALACTOSYLDIACYLGLYCEROL 3, CHLOROPLASTIC"/>
    <property type="match status" value="1"/>
</dbReference>
<dbReference type="KEGG" id="hco:LOKO_01126"/>
<evidence type="ECO:0000256" key="1">
    <source>
        <dbReference type="ARBA" id="ARBA00022448"/>
    </source>
</evidence>
<dbReference type="PROSITE" id="PS50893">
    <property type="entry name" value="ABC_TRANSPORTER_2"/>
    <property type="match status" value="1"/>
</dbReference>
<dbReference type="SUPFAM" id="SSF52540">
    <property type="entry name" value="P-loop containing nucleoside triphosphate hydrolases"/>
    <property type="match status" value="1"/>
</dbReference>
<dbReference type="OrthoDB" id="9802264at2"/>
<dbReference type="Proteomes" id="UP000063387">
    <property type="component" value="Chromosome"/>
</dbReference>
<dbReference type="InterPro" id="IPR003593">
    <property type="entry name" value="AAA+_ATPase"/>
</dbReference>
<keyword evidence="1" id="KW-0813">Transport</keyword>
<dbReference type="SMART" id="SM00382">
    <property type="entry name" value="AAA"/>
    <property type="match status" value="1"/>
</dbReference>
<dbReference type="GO" id="GO:0005524">
    <property type="term" value="F:ATP binding"/>
    <property type="evidence" value="ECO:0007669"/>
    <property type="project" value="UniProtKB-KW"/>
</dbReference>
<dbReference type="RefSeq" id="WP_066446140.1">
    <property type="nucleotide sequence ID" value="NZ_CP014226.1"/>
</dbReference>
<reference evidence="5 6" key="2">
    <citation type="submission" date="2016-02" db="EMBL/GenBank/DDBJ databases">
        <authorList>
            <person name="Wen L."/>
            <person name="He K."/>
            <person name="Yang H."/>
        </authorList>
    </citation>
    <scope>NUCLEOTIDE SEQUENCE [LARGE SCALE GENOMIC DNA]</scope>
    <source>
        <strain evidence="5 6">AGD 8-3</strain>
    </source>
</reference>
<dbReference type="Gene3D" id="3.40.50.300">
    <property type="entry name" value="P-loop containing nucleotide triphosphate hydrolases"/>
    <property type="match status" value="1"/>
</dbReference>
<gene>
    <name evidence="5" type="ORF">LOKO_01126</name>
</gene>
<keyword evidence="6" id="KW-1185">Reference proteome</keyword>
<feature type="domain" description="ABC transporter" evidence="4">
    <location>
        <begin position="9"/>
        <end position="246"/>
    </location>
</feature>
<keyword evidence="3 5" id="KW-0067">ATP-binding</keyword>
<organism evidence="5 6">
    <name type="scientific">Halomonas chromatireducens</name>
    <dbReference type="NCBI Taxonomy" id="507626"/>
    <lineage>
        <taxon>Bacteria</taxon>
        <taxon>Pseudomonadati</taxon>
        <taxon>Pseudomonadota</taxon>
        <taxon>Gammaproteobacteria</taxon>
        <taxon>Oceanospirillales</taxon>
        <taxon>Halomonadaceae</taxon>
        <taxon>Halomonas</taxon>
    </lineage>
</organism>